<reference evidence="4" key="1">
    <citation type="journal article" date="2014" name="Genome Announc.">
        <title>Draft genome sequence of the plant-pathogenic soil fungus Rhizoctonia solani anastomosis group 3 strain Rhs1AP.</title>
        <authorList>
            <person name="Cubeta M.A."/>
            <person name="Thomas E."/>
            <person name="Dean R.A."/>
            <person name="Jabaji S."/>
            <person name="Neate S.M."/>
            <person name="Tavantzis S."/>
            <person name="Toda T."/>
            <person name="Vilgalys R."/>
            <person name="Bharathan N."/>
            <person name="Fedorova-Abrams N."/>
            <person name="Pakala S.B."/>
            <person name="Pakala S.M."/>
            <person name="Zafar N."/>
            <person name="Joardar V."/>
            <person name="Losada L."/>
            <person name="Nierman W.C."/>
        </authorList>
    </citation>
    <scope>NUCLEOTIDE SEQUENCE [LARGE SCALE GENOMIC DNA]</scope>
    <source>
        <strain evidence="4">AG-3</strain>
    </source>
</reference>
<dbReference type="EMBL" id="JATN01000321">
    <property type="protein sequence ID" value="EUC58202.1"/>
    <property type="molecule type" value="Genomic_DNA"/>
</dbReference>
<gene>
    <name evidence="3" type="ORF">RSOL_237410</name>
</gene>
<dbReference type="OrthoDB" id="3265515at2759"/>
<name>A0A0A1UHJ8_9AGAM</name>
<feature type="non-terminal residue" evidence="3">
    <location>
        <position position="250"/>
    </location>
</feature>
<evidence type="ECO:0000313" key="3">
    <source>
        <dbReference type="EMBL" id="EUC58202.1"/>
    </source>
</evidence>
<dbReference type="InterPro" id="IPR012337">
    <property type="entry name" value="RNaseH-like_sf"/>
</dbReference>
<accession>A0A0A1UHJ8</accession>
<dbReference type="GO" id="GO:0003676">
    <property type="term" value="F:nucleic acid binding"/>
    <property type="evidence" value="ECO:0007669"/>
    <property type="project" value="InterPro"/>
</dbReference>
<dbReference type="InterPro" id="IPR036397">
    <property type="entry name" value="RNaseH_sf"/>
</dbReference>
<organism evidence="3 4">
    <name type="scientific">Rhizoctonia solani AG-3 Rhs1AP</name>
    <dbReference type="NCBI Taxonomy" id="1086054"/>
    <lineage>
        <taxon>Eukaryota</taxon>
        <taxon>Fungi</taxon>
        <taxon>Dikarya</taxon>
        <taxon>Basidiomycota</taxon>
        <taxon>Agaricomycotina</taxon>
        <taxon>Agaricomycetes</taxon>
        <taxon>Cantharellales</taxon>
        <taxon>Ceratobasidiaceae</taxon>
        <taxon>Rhizoctonia</taxon>
    </lineage>
</organism>
<sequence>MHGGKVGAAAVMMREDGTEVTSRLHIGSDEEHEVYEAEVYGLLMGLELLSRERGLKDAAIFIDNQAVLRALQGGKTQNLGHAYARLEMLLERVRRMNGGIRLATRWVPGHMDVDGNEKADEAAKRAAEEEDSTTYDLLPEFLKRRVPTNPSAAKRTRRRKMNNEWREYVGETERTERMRNTQHSSNFDSDTSHWQPTFTGSRKRSLHDAHIANQELKHPSIFSWDVGYTTNLGESETGRVGQRPGRYDYY</sequence>
<feature type="region of interest" description="Disordered" evidence="1">
    <location>
        <begin position="173"/>
        <end position="200"/>
    </location>
</feature>
<evidence type="ECO:0000256" key="1">
    <source>
        <dbReference type="SAM" id="MobiDB-lite"/>
    </source>
</evidence>
<dbReference type="AlphaFoldDB" id="A0A0A1UHJ8"/>
<evidence type="ECO:0000313" key="4">
    <source>
        <dbReference type="Proteomes" id="UP000030108"/>
    </source>
</evidence>
<dbReference type="CDD" id="cd09276">
    <property type="entry name" value="Rnase_HI_RT_non_LTR"/>
    <property type="match status" value="1"/>
</dbReference>
<dbReference type="InterPro" id="IPR002156">
    <property type="entry name" value="RNaseH_domain"/>
</dbReference>
<dbReference type="GO" id="GO:0004523">
    <property type="term" value="F:RNA-DNA hybrid ribonuclease activity"/>
    <property type="evidence" value="ECO:0007669"/>
    <property type="project" value="InterPro"/>
</dbReference>
<protein>
    <submittedName>
        <fullName evidence="3">Ribonuclease HI</fullName>
    </submittedName>
</protein>
<proteinExistence type="predicted"/>
<dbReference type="Proteomes" id="UP000030108">
    <property type="component" value="Unassembled WGS sequence"/>
</dbReference>
<dbReference type="Gene3D" id="3.30.420.10">
    <property type="entry name" value="Ribonuclease H-like superfamily/Ribonuclease H"/>
    <property type="match status" value="1"/>
</dbReference>
<comment type="caution">
    <text evidence="3">The sequence shown here is derived from an EMBL/GenBank/DDBJ whole genome shotgun (WGS) entry which is preliminary data.</text>
</comment>
<dbReference type="PROSITE" id="PS50879">
    <property type="entry name" value="RNASE_H_1"/>
    <property type="match status" value="1"/>
</dbReference>
<evidence type="ECO:0000259" key="2">
    <source>
        <dbReference type="PROSITE" id="PS50879"/>
    </source>
</evidence>
<dbReference type="SUPFAM" id="SSF53098">
    <property type="entry name" value="Ribonuclease H-like"/>
    <property type="match status" value="1"/>
</dbReference>
<feature type="compositionally biased region" description="Polar residues" evidence="1">
    <location>
        <begin position="181"/>
        <end position="200"/>
    </location>
</feature>
<feature type="domain" description="RNase H type-1" evidence="2">
    <location>
        <begin position="1"/>
        <end position="128"/>
    </location>
</feature>